<evidence type="ECO:0000313" key="2">
    <source>
        <dbReference type="Proteomes" id="UP000284902"/>
    </source>
</evidence>
<dbReference type="AlphaFoldDB" id="A0A414P9F0"/>
<comment type="caution">
    <text evidence="1">The sequence shown here is derived from an EMBL/GenBank/DDBJ whole genome shotgun (WGS) entry which is preliminary data.</text>
</comment>
<dbReference type="EMBL" id="QRHG01000003">
    <property type="protein sequence ID" value="RHF62903.1"/>
    <property type="molecule type" value="Genomic_DNA"/>
</dbReference>
<protein>
    <submittedName>
        <fullName evidence="1">Uncharacterized protein</fullName>
    </submittedName>
</protein>
<reference evidence="1 2" key="1">
    <citation type="submission" date="2018-08" db="EMBL/GenBank/DDBJ databases">
        <title>A genome reference for cultivated species of the human gut microbiota.</title>
        <authorList>
            <person name="Zou Y."/>
            <person name="Xue W."/>
            <person name="Luo G."/>
        </authorList>
    </citation>
    <scope>NUCLEOTIDE SEQUENCE [LARGE SCALE GENOMIC DNA]</scope>
    <source>
        <strain evidence="1 2">AM25-1LB</strain>
    </source>
</reference>
<organism evidence="1 2">
    <name type="scientific">[Ruminococcus] lactaris</name>
    <dbReference type="NCBI Taxonomy" id="46228"/>
    <lineage>
        <taxon>Bacteria</taxon>
        <taxon>Bacillati</taxon>
        <taxon>Bacillota</taxon>
        <taxon>Clostridia</taxon>
        <taxon>Lachnospirales</taxon>
        <taxon>Lachnospiraceae</taxon>
        <taxon>Mediterraneibacter</taxon>
    </lineage>
</organism>
<evidence type="ECO:0000313" key="1">
    <source>
        <dbReference type="EMBL" id="RHF62903.1"/>
    </source>
</evidence>
<dbReference type="RefSeq" id="WP_118212402.1">
    <property type="nucleotide sequence ID" value="NZ_JAGZVE010000001.1"/>
</dbReference>
<name>A0A414P9F0_9FIRM</name>
<dbReference type="Proteomes" id="UP000284902">
    <property type="component" value="Unassembled WGS sequence"/>
</dbReference>
<proteinExistence type="predicted"/>
<accession>A0A414P9F0</accession>
<gene>
    <name evidence="1" type="ORF">DW672_01795</name>
</gene>
<sequence length="69" mass="8204">MNELSKLDKELIRLLAKVKVNKTFIASVYQAMDTPEKKKEMIKFLEERNDLKMSDVYLKEMQINKKIIV</sequence>